<evidence type="ECO:0000313" key="1">
    <source>
        <dbReference type="EMBL" id="KAL1265918.1"/>
    </source>
</evidence>
<accession>A0ABR3MMR0</accession>
<dbReference type="EMBL" id="JAYMGO010000011">
    <property type="protein sequence ID" value="KAL1265918.1"/>
    <property type="molecule type" value="Genomic_DNA"/>
</dbReference>
<evidence type="ECO:0000313" key="2">
    <source>
        <dbReference type="Proteomes" id="UP001558613"/>
    </source>
</evidence>
<protein>
    <submittedName>
        <fullName evidence="1">Uncharacterized protein</fullName>
    </submittedName>
</protein>
<comment type="caution">
    <text evidence="1">The sequence shown here is derived from an EMBL/GenBank/DDBJ whole genome shotgun (WGS) entry which is preliminary data.</text>
</comment>
<reference evidence="1 2" key="1">
    <citation type="submission" date="2023-09" db="EMBL/GenBank/DDBJ databases">
        <authorList>
            <person name="Wang M."/>
        </authorList>
    </citation>
    <scope>NUCLEOTIDE SEQUENCE [LARGE SCALE GENOMIC DNA]</scope>
    <source>
        <strain evidence="1">GT-2023</strain>
        <tissue evidence="1">Liver</tissue>
    </source>
</reference>
<sequence length="142" mass="16162">MRTHTRRRPSHCHMDEPNPPIFWMDLDQMRMIMKYAMVNAEQKWIGKPSTKLPKVWLYHCILSRRGGGSQIEQAAEDITSCPWQGTGRQGGRIVSSYLIKDYPGLSGSLWVGLRCAMPTRLLWPALGPFICHASLTVNPSPR</sequence>
<keyword evidence="2" id="KW-1185">Reference proteome</keyword>
<gene>
    <name evidence="1" type="ORF">QQF64_003945</name>
</gene>
<name>A0ABR3MMR0_9TELE</name>
<proteinExistence type="predicted"/>
<organism evidence="1 2">
    <name type="scientific">Cirrhinus molitorella</name>
    <name type="common">mud carp</name>
    <dbReference type="NCBI Taxonomy" id="172907"/>
    <lineage>
        <taxon>Eukaryota</taxon>
        <taxon>Metazoa</taxon>
        <taxon>Chordata</taxon>
        <taxon>Craniata</taxon>
        <taxon>Vertebrata</taxon>
        <taxon>Euteleostomi</taxon>
        <taxon>Actinopterygii</taxon>
        <taxon>Neopterygii</taxon>
        <taxon>Teleostei</taxon>
        <taxon>Ostariophysi</taxon>
        <taxon>Cypriniformes</taxon>
        <taxon>Cyprinidae</taxon>
        <taxon>Labeoninae</taxon>
        <taxon>Labeonini</taxon>
        <taxon>Cirrhinus</taxon>
    </lineage>
</organism>
<dbReference type="Proteomes" id="UP001558613">
    <property type="component" value="Unassembled WGS sequence"/>
</dbReference>